<feature type="chain" id="PRO_5044975805" description="Cutinase" evidence="8">
    <location>
        <begin position="24"/>
        <end position="229"/>
    </location>
</feature>
<dbReference type="EMBL" id="CP126981">
    <property type="protein sequence ID" value="WIM88103.1"/>
    <property type="molecule type" value="Genomic_DNA"/>
</dbReference>
<evidence type="ECO:0000313" key="9">
    <source>
        <dbReference type="EMBL" id="WIM88103.1"/>
    </source>
</evidence>
<feature type="signal peptide" evidence="8">
    <location>
        <begin position="1"/>
        <end position="23"/>
    </location>
</feature>
<keyword evidence="7" id="KW-1015">Disulfide bond</keyword>
<evidence type="ECO:0000256" key="5">
    <source>
        <dbReference type="ARBA" id="ARBA00022729"/>
    </source>
</evidence>
<dbReference type="InterPro" id="IPR000675">
    <property type="entry name" value="Cutinase/axe"/>
</dbReference>
<reference evidence="9 10" key="1">
    <citation type="journal article" date="2023" name="Microbiol. Resour. Announc.">
        <title>Complete Genome Sequence of Mycobacterium wuenschmanii, a novel Nontuberculous Mycobacterium Isolated from a captive population of Amazon Milk Frogs.</title>
        <authorList>
            <person name="Hicks J."/>
            <person name="Zeineldin M."/>
            <person name="Ward H."/>
            <person name="Wuenschmann A."/>
            <person name="Camp P."/>
            <person name="Farrell D."/>
            <person name="Lehman K."/>
            <person name="Thacker T."/>
            <person name="Cuthbert E."/>
        </authorList>
    </citation>
    <scope>NUCLEOTIDE SEQUENCE [LARGE SCALE GENOMIC DNA]</scope>
    <source>
        <strain evidence="9 10">Wuenschmanii</strain>
    </source>
</reference>
<comment type="similarity">
    <text evidence="2 8">Belongs to the cutinase family.</text>
</comment>
<dbReference type="Gene3D" id="3.40.50.1820">
    <property type="entry name" value="alpha/beta hydrolase"/>
    <property type="match status" value="1"/>
</dbReference>
<dbReference type="SMART" id="SM01110">
    <property type="entry name" value="Cutinase"/>
    <property type="match status" value="1"/>
</dbReference>
<proteinExistence type="inferred from homology"/>
<keyword evidence="3 8" id="KW-0719">Serine esterase</keyword>
<gene>
    <name evidence="9" type="ORF">PT015_00795</name>
</gene>
<keyword evidence="10" id="KW-1185">Reference proteome</keyword>
<name>A0ABY8W114_9MYCO</name>
<evidence type="ECO:0000256" key="4">
    <source>
        <dbReference type="ARBA" id="ARBA00022525"/>
    </source>
</evidence>
<dbReference type="InterPro" id="IPR029058">
    <property type="entry name" value="AB_hydrolase_fold"/>
</dbReference>
<dbReference type="Proteomes" id="UP001236585">
    <property type="component" value="Chromosome"/>
</dbReference>
<dbReference type="InterPro" id="IPR043580">
    <property type="entry name" value="CUTINASE_1"/>
</dbReference>
<comment type="subcellular location">
    <subcellularLocation>
        <location evidence="1 8">Secreted</location>
    </subcellularLocation>
</comment>
<evidence type="ECO:0000256" key="6">
    <source>
        <dbReference type="ARBA" id="ARBA00022801"/>
    </source>
</evidence>
<evidence type="ECO:0000256" key="7">
    <source>
        <dbReference type="ARBA" id="ARBA00023157"/>
    </source>
</evidence>
<protein>
    <recommendedName>
        <fullName evidence="8">Cutinase</fullName>
        <ecNumber evidence="8">3.1.1.-</ecNumber>
    </recommendedName>
</protein>
<dbReference type="SUPFAM" id="SSF53474">
    <property type="entry name" value="alpha/beta-Hydrolases"/>
    <property type="match status" value="1"/>
</dbReference>
<keyword evidence="6 8" id="KW-0378">Hydrolase</keyword>
<keyword evidence="4 8" id="KW-0964">Secreted</keyword>
<dbReference type="RefSeq" id="WP_285188127.1">
    <property type="nucleotide sequence ID" value="NZ_CP126981.1"/>
</dbReference>
<evidence type="ECO:0000256" key="3">
    <source>
        <dbReference type="ARBA" id="ARBA00022487"/>
    </source>
</evidence>
<dbReference type="Pfam" id="PF01083">
    <property type="entry name" value="Cutinase"/>
    <property type="match status" value="1"/>
</dbReference>
<evidence type="ECO:0000256" key="1">
    <source>
        <dbReference type="ARBA" id="ARBA00004613"/>
    </source>
</evidence>
<dbReference type="PANTHER" id="PTHR33630:SF9">
    <property type="entry name" value="CUTINASE 4"/>
    <property type="match status" value="1"/>
</dbReference>
<accession>A0ABY8W114</accession>
<dbReference type="EC" id="3.1.1.-" evidence="8"/>
<evidence type="ECO:0000256" key="8">
    <source>
        <dbReference type="RuleBase" id="RU361263"/>
    </source>
</evidence>
<evidence type="ECO:0000313" key="10">
    <source>
        <dbReference type="Proteomes" id="UP001236585"/>
    </source>
</evidence>
<organism evidence="9 10">
    <name type="scientific">Candidatus Mycobacterium wuenschmannii</name>
    <dbReference type="NCBI Taxonomy" id="3027808"/>
    <lineage>
        <taxon>Bacteria</taxon>
        <taxon>Bacillati</taxon>
        <taxon>Actinomycetota</taxon>
        <taxon>Actinomycetes</taxon>
        <taxon>Mycobacteriales</taxon>
        <taxon>Mycobacteriaceae</taxon>
        <taxon>Mycobacterium</taxon>
    </lineage>
</organism>
<dbReference type="PROSITE" id="PS00155">
    <property type="entry name" value="CUTINASE_1"/>
    <property type="match status" value="1"/>
</dbReference>
<evidence type="ECO:0000256" key="2">
    <source>
        <dbReference type="ARBA" id="ARBA00007534"/>
    </source>
</evidence>
<dbReference type="PANTHER" id="PTHR33630">
    <property type="entry name" value="CUTINASE RV1984C-RELATED-RELATED"/>
    <property type="match status" value="1"/>
</dbReference>
<comment type="function">
    <text evidence="8">Catalyzes the hydrolysis of complex carboxylic polyesters found in the cell wall of plants. Degrades cutin, a macromolecule that forms the structure of the plant cuticle.</text>
</comment>
<sequence>MTKLLQWAAVLTLLYAAAVTTPAISKAAADGQCADVEVIFARGTLEPPGPGTVGQEFADALTGRLGGRSVDVYGVNYPASLNFSQAADGVADAANRVMDTVNTCPASKIVLGGYSQGAAIAGYITSDTVPPGYTLPAGISGPLPPNVASHVAAVTLFGKPSAGFLNLVDRDAPPIAIGPLYAGKTLELCTPQDPVCSSGEGFSRAAHSAYKTNGMTDQAADYAANKLGR</sequence>
<keyword evidence="5 8" id="KW-0732">Signal</keyword>